<keyword evidence="8" id="KW-0966">Cell projection</keyword>
<dbReference type="InterPro" id="IPR019776">
    <property type="entry name" value="Flagellar_basal_body_rod_CS"/>
</dbReference>
<dbReference type="RefSeq" id="WP_184678242.1">
    <property type="nucleotide sequence ID" value="NZ_JACHGY010000001.1"/>
</dbReference>
<organism evidence="8 9">
    <name type="scientific">Algisphaera agarilytica</name>
    <dbReference type="NCBI Taxonomy" id="1385975"/>
    <lineage>
        <taxon>Bacteria</taxon>
        <taxon>Pseudomonadati</taxon>
        <taxon>Planctomycetota</taxon>
        <taxon>Phycisphaerae</taxon>
        <taxon>Phycisphaerales</taxon>
        <taxon>Phycisphaeraceae</taxon>
        <taxon>Algisphaera</taxon>
    </lineage>
</organism>
<dbReference type="Pfam" id="PF00460">
    <property type="entry name" value="Flg_bb_rod"/>
    <property type="match status" value="1"/>
</dbReference>
<evidence type="ECO:0000256" key="1">
    <source>
        <dbReference type="ARBA" id="ARBA00004117"/>
    </source>
</evidence>
<proteinExistence type="inferred from homology"/>
<dbReference type="InterPro" id="IPR037925">
    <property type="entry name" value="FlgE/F/G-like"/>
</dbReference>
<evidence type="ECO:0000256" key="4">
    <source>
        <dbReference type="RuleBase" id="RU362116"/>
    </source>
</evidence>
<reference evidence="8 9" key="1">
    <citation type="submission" date="2020-08" db="EMBL/GenBank/DDBJ databases">
        <title>Genomic Encyclopedia of Type Strains, Phase IV (KMG-IV): sequencing the most valuable type-strain genomes for metagenomic binning, comparative biology and taxonomic classification.</title>
        <authorList>
            <person name="Goeker M."/>
        </authorList>
    </citation>
    <scope>NUCLEOTIDE SEQUENCE [LARGE SCALE GENOMIC DNA]</scope>
    <source>
        <strain evidence="8 9">DSM 103725</strain>
    </source>
</reference>
<protein>
    <recommendedName>
        <fullName evidence="4">Flagellar hook protein FlgE</fullName>
    </recommendedName>
</protein>
<evidence type="ECO:0000256" key="2">
    <source>
        <dbReference type="ARBA" id="ARBA00009677"/>
    </source>
</evidence>
<dbReference type="GO" id="GO:0009425">
    <property type="term" value="C:bacterial-type flagellum basal body"/>
    <property type="evidence" value="ECO:0007669"/>
    <property type="project" value="UniProtKB-SubCell"/>
</dbReference>
<dbReference type="InterPro" id="IPR053967">
    <property type="entry name" value="LlgE_F_G-like_D1"/>
</dbReference>
<dbReference type="SUPFAM" id="SSF117143">
    <property type="entry name" value="Flagellar hook protein flgE"/>
    <property type="match status" value="1"/>
</dbReference>
<dbReference type="PANTHER" id="PTHR30435:SF1">
    <property type="entry name" value="FLAGELLAR HOOK PROTEIN FLGE"/>
    <property type="match status" value="1"/>
</dbReference>
<dbReference type="AlphaFoldDB" id="A0A7X0H7J6"/>
<evidence type="ECO:0000313" key="8">
    <source>
        <dbReference type="EMBL" id="MBB6430745.1"/>
    </source>
</evidence>
<feature type="domain" description="Flagellar basal body rod protein N-terminal" evidence="5">
    <location>
        <begin position="7"/>
        <end position="37"/>
    </location>
</feature>
<comment type="function">
    <text evidence="4">A flexible structure which links the flagellar filament to the drive apparatus in the basal body.</text>
</comment>
<dbReference type="Pfam" id="PF06429">
    <property type="entry name" value="Flg_bbr_C"/>
    <property type="match status" value="1"/>
</dbReference>
<keyword evidence="3 4" id="KW-0975">Bacterial flagellum</keyword>
<comment type="similarity">
    <text evidence="2 4">Belongs to the flagella basal body rod proteins family.</text>
</comment>
<dbReference type="Proteomes" id="UP000541810">
    <property type="component" value="Unassembled WGS sequence"/>
</dbReference>
<dbReference type="NCBIfam" id="TIGR03506">
    <property type="entry name" value="FlgEFG_subfam"/>
    <property type="match status" value="2"/>
</dbReference>
<dbReference type="PANTHER" id="PTHR30435">
    <property type="entry name" value="FLAGELLAR PROTEIN"/>
    <property type="match status" value="1"/>
</dbReference>
<dbReference type="PROSITE" id="PS00588">
    <property type="entry name" value="FLAGELLA_BB_ROD"/>
    <property type="match status" value="1"/>
</dbReference>
<keyword evidence="8" id="KW-0282">Flagellum</keyword>
<name>A0A7X0H7J6_9BACT</name>
<feature type="domain" description="Flagellar hook protein FlgE/F/G-like D1" evidence="7">
    <location>
        <begin position="97"/>
        <end position="164"/>
    </location>
</feature>
<evidence type="ECO:0000256" key="3">
    <source>
        <dbReference type="ARBA" id="ARBA00023143"/>
    </source>
</evidence>
<feature type="domain" description="Flagellar basal-body/hook protein C-terminal" evidence="6">
    <location>
        <begin position="525"/>
        <end position="569"/>
    </location>
</feature>
<sequence length="571" mass="58265">MGLTTSLYTGLTGLAANSQTIDVTGNNIANVNTNAFKSSRVNFETAIAQTPRSGSAPSGQIGGTNPAQVGLGTRLGSITADFSNGALSSTGVSTDLAIEGDGFFVVDDNGSQRFTRNGNFSLDRDFNLTTAAGGLVQGYGVDEDFNVVEGVLTDITIPIGVTTIASPTTEVKFAGNLNAGGDIATQGSITDFEQLFSDAGATVPATGATALTALTKADLTNPFALGDVITISGATRGGSAIPDRTFEINAAPTLGVNADANGTTLQDFADFLDNIFGIDQTAVPAGVSIAGGVLSVTGNVGSANGISFDDTNLIVNQGTAPSTPLQLNTSQQADGESTLTTFAAFDSLGNPLTVNLVTTLVTKDANGTQWSFSATAEDDTDIDTFLGTGTANFDTEGQFIGLNNAGLTLDRANTGAENPLQIALAFTDPFGSVTALVDQSTELRTLSQDGFPIGSLEDFDISLDGVITGSFTNGLRRTLGKVPLATFANNNGLRQVGGSLYEAENNSGNPAIVSAGVAGAGSVVSRALELSNVELSEEFVNLITASTGFSASSRVITTSDDLIQELLTLVR</sequence>
<dbReference type="Pfam" id="PF22692">
    <property type="entry name" value="LlgE_F_G_D1"/>
    <property type="match status" value="1"/>
</dbReference>
<dbReference type="GO" id="GO:0009424">
    <property type="term" value="C:bacterial-type flagellum hook"/>
    <property type="evidence" value="ECO:0007669"/>
    <property type="project" value="TreeGrafter"/>
</dbReference>
<dbReference type="InterPro" id="IPR001444">
    <property type="entry name" value="Flag_bb_rod_N"/>
</dbReference>
<keyword evidence="8" id="KW-0969">Cilium</keyword>
<keyword evidence="9" id="KW-1185">Reference proteome</keyword>
<gene>
    <name evidence="8" type="ORF">HNQ40_002551</name>
</gene>
<evidence type="ECO:0000259" key="5">
    <source>
        <dbReference type="Pfam" id="PF00460"/>
    </source>
</evidence>
<comment type="subcellular location">
    <subcellularLocation>
        <location evidence="1 4">Bacterial flagellum basal body</location>
    </subcellularLocation>
</comment>
<evidence type="ECO:0000259" key="6">
    <source>
        <dbReference type="Pfam" id="PF06429"/>
    </source>
</evidence>
<dbReference type="Gene3D" id="2.60.98.20">
    <property type="entry name" value="Flagellar hook protein FlgE"/>
    <property type="match status" value="1"/>
</dbReference>
<comment type="caution">
    <text evidence="8">The sequence shown here is derived from an EMBL/GenBank/DDBJ whole genome shotgun (WGS) entry which is preliminary data.</text>
</comment>
<dbReference type="InterPro" id="IPR037058">
    <property type="entry name" value="Falgellar_hook_FlgE_sf"/>
</dbReference>
<dbReference type="EMBL" id="JACHGY010000001">
    <property type="protein sequence ID" value="MBB6430745.1"/>
    <property type="molecule type" value="Genomic_DNA"/>
</dbReference>
<dbReference type="InterPro" id="IPR010930">
    <property type="entry name" value="Flg_bb/hook_C_dom"/>
</dbReference>
<evidence type="ECO:0000259" key="7">
    <source>
        <dbReference type="Pfam" id="PF22692"/>
    </source>
</evidence>
<evidence type="ECO:0000313" key="9">
    <source>
        <dbReference type="Proteomes" id="UP000541810"/>
    </source>
</evidence>
<dbReference type="GO" id="GO:0005829">
    <property type="term" value="C:cytosol"/>
    <property type="evidence" value="ECO:0007669"/>
    <property type="project" value="TreeGrafter"/>
</dbReference>
<dbReference type="InterPro" id="IPR020013">
    <property type="entry name" value="Flagellar_FlgE/F/G"/>
</dbReference>
<dbReference type="GO" id="GO:0071978">
    <property type="term" value="P:bacterial-type flagellum-dependent swarming motility"/>
    <property type="evidence" value="ECO:0007669"/>
    <property type="project" value="TreeGrafter"/>
</dbReference>
<accession>A0A7X0H7J6</accession>